<feature type="non-terminal residue" evidence="2">
    <location>
        <position position="1"/>
    </location>
</feature>
<evidence type="ECO:0000259" key="1">
    <source>
        <dbReference type="PROSITE" id="PS50878"/>
    </source>
</evidence>
<dbReference type="GO" id="GO:0003964">
    <property type="term" value="F:RNA-directed DNA polymerase activity"/>
    <property type="evidence" value="ECO:0007669"/>
    <property type="project" value="UniProtKB-KW"/>
</dbReference>
<dbReference type="SUPFAM" id="SSF56219">
    <property type="entry name" value="DNase I-like"/>
    <property type="match status" value="1"/>
</dbReference>
<evidence type="ECO:0000313" key="3">
    <source>
        <dbReference type="Proteomes" id="UP000276133"/>
    </source>
</evidence>
<gene>
    <name evidence="2" type="ORF">BpHYR1_027088</name>
</gene>
<proteinExistence type="predicted"/>
<dbReference type="InterPro" id="IPR000477">
    <property type="entry name" value="RT_dom"/>
</dbReference>
<feature type="domain" description="Reverse transcriptase" evidence="1">
    <location>
        <begin position="405"/>
        <end position="567"/>
    </location>
</feature>
<dbReference type="Pfam" id="PF00078">
    <property type="entry name" value="RVT_1"/>
    <property type="match status" value="1"/>
</dbReference>
<keyword evidence="2" id="KW-0808">Transferase</keyword>
<accession>A0A3M7PJA3</accession>
<reference evidence="2 3" key="1">
    <citation type="journal article" date="2018" name="Sci. Rep.">
        <title>Genomic signatures of local adaptation to the degree of environmental predictability in rotifers.</title>
        <authorList>
            <person name="Franch-Gras L."/>
            <person name="Hahn C."/>
            <person name="Garcia-Roger E.M."/>
            <person name="Carmona M.J."/>
            <person name="Serra M."/>
            <person name="Gomez A."/>
        </authorList>
    </citation>
    <scope>NUCLEOTIDE SEQUENCE [LARGE SCALE GENOMIC DNA]</scope>
    <source>
        <strain evidence="2">HYR1</strain>
    </source>
</reference>
<keyword evidence="2" id="KW-0548">Nucleotidyltransferase</keyword>
<protein>
    <submittedName>
        <fullName evidence="2">RNA-directed DNA polymerase from mobile element jockey</fullName>
    </submittedName>
</protein>
<dbReference type="PANTHER" id="PTHR19446">
    <property type="entry name" value="REVERSE TRANSCRIPTASES"/>
    <property type="match status" value="1"/>
</dbReference>
<keyword evidence="3" id="KW-1185">Reference proteome</keyword>
<dbReference type="InterPro" id="IPR036691">
    <property type="entry name" value="Endo/exonu/phosph_ase_sf"/>
</dbReference>
<dbReference type="AlphaFoldDB" id="A0A3M7PJA3"/>
<dbReference type="Gene3D" id="3.60.10.10">
    <property type="entry name" value="Endonuclease/exonuclease/phosphatase"/>
    <property type="match status" value="1"/>
</dbReference>
<dbReference type="Proteomes" id="UP000276133">
    <property type="component" value="Unassembled WGS sequence"/>
</dbReference>
<evidence type="ECO:0000313" key="2">
    <source>
        <dbReference type="EMBL" id="RMZ99149.1"/>
    </source>
</evidence>
<keyword evidence="2" id="KW-0695">RNA-directed DNA polymerase</keyword>
<sequence length="567" mass="66036">VSIGSKNLNFVGVWVPFDNGSKERLVNFKSFISSLESDWNCDLNRDKKFDKLLKRFLTKNEILDCHSLFESKLDFTYKKKEYRSRIDHIFICSRDKELIKEYNVMDEPQNFSDHNAISCVIDTNLVSDCSSSEATNVKFHHFDWKDQVFTKMYQCYLNDNLNWLVSKVEEINVSINKLASVRLIDEIFINLPRIFLKSARQAEKILKKSTRKKIIPNSDLQENTEINELLYETRQLYAEFETSNYNDLEIRKQISWRKKKFKHLVRKISYEQEKKKSVNLSNLRNSSNPKFWRTIAKFRRNRACVNKCSKEISLADFANFYSDLFSHNGKINSRKQNDIKDSVKSYHFSINDLVYDDVTNQDEIKSIIQKLSGNKSAGLDNICNEFFINGACSNLISILTWYFNKAICFGYIPSSFNISVVTPIPKKGTMSTPSDFRPVSVSNTMAVILENVILNKMECLSCIHTNQFGYKKKLSSKHAYFLVNEVANYYKKNGSKLHVLSLDATKAFDKMWRDGLFYKLIEWKMEFNPRKSASLTITKSGVNCQEKFVIDNVQLSNVDGFEEVEKS</sequence>
<name>A0A3M7PJA3_BRAPC</name>
<dbReference type="OrthoDB" id="7989680at2759"/>
<dbReference type="EMBL" id="REGN01010391">
    <property type="protein sequence ID" value="RMZ99149.1"/>
    <property type="molecule type" value="Genomic_DNA"/>
</dbReference>
<comment type="caution">
    <text evidence="2">The sequence shown here is derived from an EMBL/GenBank/DDBJ whole genome shotgun (WGS) entry which is preliminary data.</text>
</comment>
<organism evidence="2 3">
    <name type="scientific">Brachionus plicatilis</name>
    <name type="common">Marine rotifer</name>
    <name type="synonym">Brachionus muelleri</name>
    <dbReference type="NCBI Taxonomy" id="10195"/>
    <lineage>
        <taxon>Eukaryota</taxon>
        <taxon>Metazoa</taxon>
        <taxon>Spiralia</taxon>
        <taxon>Gnathifera</taxon>
        <taxon>Rotifera</taxon>
        <taxon>Eurotatoria</taxon>
        <taxon>Monogononta</taxon>
        <taxon>Pseudotrocha</taxon>
        <taxon>Ploima</taxon>
        <taxon>Brachionidae</taxon>
        <taxon>Brachionus</taxon>
    </lineage>
</organism>
<dbReference type="PROSITE" id="PS50878">
    <property type="entry name" value="RT_POL"/>
    <property type="match status" value="1"/>
</dbReference>